<feature type="non-terminal residue" evidence="2">
    <location>
        <position position="63"/>
    </location>
</feature>
<sequence length="63" mass="7074">MPPGSQDTGSLKKQESYDSKEAVHSASVEVARLEDIDDGIEYPTEEEKQTLRRAFDTIPWGAY</sequence>
<feature type="compositionally biased region" description="Basic and acidic residues" evidence="1">
    <location>
        <begin position="10"/>
        <end position="23"/>
    </location>
</feature>
<accession>A0ABR3EL18</accession>
<dbReference type="Proteomes" id="UP001465976">
    <property type="component" value="Unassembled WGS sequence"/>
</dbReference>
<reference evidence="2 3" key="1">
    <citation type="submission" date="2024-02" db="EMBL/GenBank/DDBJ databases">
        <title>A draft genome for the cacao thread blight pathogen Marasmius crinis-equi.</title>
        <authorList>
            <person name="Cohen S.P."/>
            <person name="Baruah I.K."/>
            <person name="Amoako-Attah I."/>
            <person name="Bukari Y."/>
            <person name="Meinhardt L.W."/>
            <person name="Bailey B.A."/>
        </authorList>
    </citation>
    <scope>NUCLEOTIDE SEQUENCE [LARGE SCALE GENOMIC DNA]</scope>
    <source>
        <strain evidence="2 3">GH-76</strain>
    </source>
</reference>
<comment type="caution">
    <text evidence="2">The sequence shown here is derived from an EMBL/GenBank/DDBJ whole genome shotgun (WGS) entry which is preliminary data.</text>
</comment>
<evidence type="ECO:0000256" key="1">
    <source>
        <dbReference type="SAM" id="MobiDB-lite"/>
    </source>
</evidence>
<organism evidence="2 3">
    <name type="scientific">Marasmius crinis-equi</name>
    <dbReference type="NCBI Taxonomy" id="585013"/>
    <lineage>
        <taxon>Eukaryota</taxon>
        <taxon>Fungi</taxon>
        <taxon>Dikarya</taxon>
        <taxon>Basidiomycota</taxon>
        <taxon>Agaricomycotina</taxon>
        <taxon>Agaricomycetes</taxon>
        <taxon>Agaricomycetidae</taxon>
        <taxon>Agaricales</taxon>
        <taxon>Marasmiineae</taxon>
        <taxon>Marasmiaceae</taxon>
        <taxon>Marasmius</taxon>
    </lineage>
</organism>
<evidence type="ECO:0000313" key="2">
    <source>
        <dbReference type="EMBL" id="KAL0563525.1"/>
    </source>
</evidence>
<protein>
    <submittedName>
        <fullName evidence="2">Uncharacterized protein</fullName>
    </submittedName>
</protein>
<keyword evidence="3" id="KW-1185">Reference proteome</keyword>
<feature type="region of interest" description="Disordered" evidence="1">
    <location>
        <begin position="1"/>
        <end position="26"/>
    </location>
</feature>
<gene>
    <name evidence="2" type="ORF">V5O48_018540</name>
</gene>
<name>A0ABR3EL18_9AGAR</name>
<evidence type="ECO:0000313" key="3">
    <source>
        <dbReference type="Proteomes" id="UP001465976"/>
    </source>
</evidence>
<proteinExistence type="predicted"/>
<dbReference type="EMBL" id="JBAHYK010003417">
    <property type="protein sequence ID" value="KAL0563525.1"/>
    <property type="molecule type" value="Genomic_DNA"/>
</dbReference>